<comment type="caution">
    <text evidence="1">The sequence shown here is derived from an EMBL/GenBank/DDBJ whole genome shotgun (WGS) entry which is preliminary data.</text>
</comment>
<name>A0A7W8D818_9GAMM</name>
<dbReference type="RefSeq" id="WP_343059396.1">
    <property type="nucleotide sequence ID" value="NZ_JACHHP010000007.1"/>
</dbReference>
<protein>
    <submittedName>
        <fullName evidence="1">Uncharacterized protein</fullName>
    </submittedName>
</protein>
<dbReference type="AlphaFoldDB" id="A0A7W8D818"/>
<keyword evidence="2" id="KW-1185">Reference proteome</keyword>
<dbReference type="Proteomes" id="UP000521199">
    <property type="component" value="Unassembled WGS sequence"/>
</dbReference>
<evidence type="ECO:0000313" key="1">
    <source>
        <dbReference type="EMBL" id="MBB5209651.1"/>
    </source>
</evidence>
<accession>A0A7W8D818</accession>
<sequence length="111" mass="12165">MTDAVSESSSDAGIEYRMQVARRIVLHSRRGLRSGLDVLVAEWMREGVRYVGVIGVDAEDIEEAIDWFCIGDGTDPYDMLTAAHNDDETLGDAILFASELDLPGDVAVVDF</sequence>
<dbReference type="EMBL" id="JACHHP010000007">
    <property type="protein sequence ID" value="MBB5209651.1"/>
    <property type="molecule type" value="Genomic_DNA"/>
</dbReference>
<reference evidence="1 2" key="1">
    <citation type="submission" date="2020-08" db="EMBL/GenBank/DDBJ databases">
        <title>Genomic Encyclopedia of Type Strains, Phase IV (KMG-IV): sequencing the most valuable type-strain genomes for metagenomic binning, comparative biology and taxonomic classification.</title>
        <authorList>
            <person name="Goeker M."/>
        </authorList>
    </citation>
    <scope>NUCLEOTIDE SEQUENCE [LARGE SCALE GENOMIC DNA]</scope>
    <source>
        <strain evidence="1 2">DSM 24163</strain>
    </source>
</reference>
<gene>
    <name evidence="1" type="ORF">HNQ52_003223</name>
</gene>
<proteinExistence type="predicted"/>
<evidence type="ECO:0000313" key="2">
    <source>
        <dbReference type="Proteomes" id="UP000521199"/>
    </source>
</evidence>
<organism evidence="1 2">
    <name type="scientific">Chiayiivirga flava</name>
    <dbReference type="NCBI Taxonomy" id="659595"/>
    <lineage>
        <taxon>Bacteria</taxon>
        <taxon>Pseudomonadati</taxon>
        <taxon>Pseudomonadota</taxon>
        <taxon>Gammaproteobacteria</taxon>
        <taxon>Lysobacterales</taxon>
        <taxon>Lysobacteraceae</taxon>
        <taxon>Chiayiivirga</taxon>
    </lineage>
</organism>